<keyword evidence="1" id="KW-0472">Membrane</keyword>
<comment type="caution">
    <text evidence="2">The sequence shown here is derived from an EMBL/GenBank/DDBJ whole genome shotgun (WGS) entry which is preliminary data.</text>
</comment>
<organism evidence="2 3">
    <name type="scientific">Elysia marginata</name>
    <dbReference type="NCBI Taxonomy" id="1093978"/>
    <lineage>
        <taxon>Eukaryota</taxon>
        <taxon>Metazoa</taxon>
        <taxon>Spiralia</taxon>
        <taxon>Lophotrochozoa</taxon>
        <taxon>Mollusca</taxon>
        <taxon>Gastropoda</taxon>
        <taxon>Heterobranchia</taxon>
        <taxon>Euthyneura</taxon>
        <taxon>Panpulmonata</taxon>
        <taxon>Sacoglossa</taxon>
        <taxon>Placobranchoidea</taxon>
        <taxon>Plakobranchidae</taxon>
        <taxon>Elysia</taxon>
    </lineage>
</organism>
<protein>
    <recommendedName>
        <fullName evidence="4">TNFR-Cys domain-containing protein</fullName>
    </recommendedName>
</protein>
<dbReference type="Proteomes" id="UP000762676">
    <property type="component" value="Unassembled WGS sequence"/>
</dbReference>
<dbReference type="EMBL" id="BMAT01009877">
    <property type="protein sequence ID" value="GFS15465.1"/>
    <property type="molecule type" value="Genomic_DNA"/>
</dbReference>
<reference evidence="2 3" key="1">
    <citation type="journal article" date="2021" name="Elife">
        <title>Chloroplast acquisition without the gene transfer in kleptoplastic sea slugs, Plakobranchus ocellatus.</title>
        <authorList>
            <person name="Maeda T."/>
            <person name="Takahashi S."/>
            <person name="Yoshida T."/>
            <person name="Shimamura S."/>
            <person name="Takaki Y."/>
            <person name="Nagai Y."/>
            <person name="Toyoda A."/>
            <person name="Suzuki Y."/>
            <person name="Arimoto A."/>
            <person name="Ishii H."/>
            <person name="Satoh N."/>
            <person name="Nishiyama T."/>
            <person name="Hasebe M."/>
            <person name="Maruyama T."/>
            <person name="Minagawa J."/>
            <person name="Obokata J."/>
            <person name="Shigenobu S."/>
        </authorList>
    </citation>
    <scope>NUCLEOTIDE SEQUENCE [LARGE SCALE GENOMIC DNA]</scope>
</reference>
<sequence>MWNQSGSSYGGQDLKGLGLLFVVLLSVYLWRRYRRRHTSCLNLPSCETLYCSGIGKCSGCSSCRRIYTPHCSPPRSSPRRSPSPYCKGTCTRETSCNTDPCKGSGPIDNLLCLRDIARRSVRFYLGGSPKCKETCVTPCGAGKSYLDICKEKFSFFRSPKSKPSCLKKSGVSPCCMCYRCGASCSTGCAGTDRTAFEITLKNGIMSQPNMIKNR</sequence>
<keyword evidence="1" id="KW-1133">Transmembrane helix</keyword>
<keyword evidence="1" id="KW-0812">Transmembrane</keyword>
<name>A0AAV4IZ86_9GAST</name>
<dbReference type="AlphaFoldDB" id="A0AAV4IZ86"/>
<evidence type="ECO:0000313" key="2">
    <source>
        <dbReference type="EMBL" id="GFS15465.1"/>
    </source>
</evidence>
<feature type="transmembrane region" description="Helical" evidence="1">
    <location>
        <begin position="12"/>
        <end position="30"/>
    </location>
</feature>
<evidence type="ECO:0008006" key="4">
    <source>
        <dbReference type="Google" id="ProtNLM"/>
    </source>
</evidence>
<evidence type="ECO:0000313" key="3">
    <source>
        <dbReference type="Proteomes" id="UP000762676"/>
    </source>
</evidence>
<proteinExistence type="predicted"/>
<gene>
    <name evidence="2" type="ORF">ElyMa_004933400</name>
</gene>
<accession>A0AAV4IZ86</accession>
<keyword evidence="3" id="KW-1185">Reference proteome</keyword>
<evidence type="ECO:0000256" key="1">
    <source>
        <dbReference type="SAM" id="Phobius"/>
    </source>
</evidence>